<accession>A0A382ULG7</accession>
<proteinExistence type="predicted"/>
<reference evidence="2" key="1">
    <citation type="submission" date="2018-05" db="EMBL/GenBank/DDBJ databases">
        <authorList>
            <person name="Lanie J.A."/>
            <person name="Ng W.-L."/>
            <person name="Kazmierczak K.M."/>
            <person name="Andrzejewski T.M."/>
            <person name="Davidsen T.M."/>
            <person name="Wayne K.J."/>
            <person name="Tettelin H."/>
            <person name="Glass J.I."/>
            <person name="Rusch D."/>
            <person name="Podicherti R."/>
            <person name="Tsui H.-C.T."/>
            <person name="Winkler M.E."/>
        </authorList>
    </citation>
    <scope>NUCLEOTIDE SEQUENCE</scope>
</reference>
<evidence type="ECO:0000313" key="2">
    <source>
        <dbReference type="EMBL" id="SVD35022.1"/>
    </source>
</evidence>
<sequence length="79" mass="8179">MTHGKLDLATLEAKDAFVHRHIGPSEADIADMLDGLGLGSLDALTDQAVPGAIRGKFPDTLAGARTEQDVLAELAGLAQ</sequence>
<protein>
    <recommendedName>
        <fullName evidence="1">Glycine cleavage system P-protein N-terminal domain-containing protein</fullName>
    </recommendedName>
</protein>
<gene>
    <name evidence="2" type="ORF">METZ01_LOCUS387876</name>
</gene>
<dbReference type="Pfam" id="PF02347">
    <property type="entry name" value="GDC-P"/>
    <property type="match status" value="1"/>
</dbReference>
<name>A0A382ULG7_9ZZZZ</name>
<evidence type="ECO:0000259" key="1">
    <source>
        <dbReference type="Pfam" id="PF02347"/>
    </source>
</evidence>
<dbReference type="AlphaFoldDB" id="A0A382ULG7"/>
<dbReference type="EMBL" id="UINC01145100">
    <property type="protein sequence ID" value="SVD35022.1"/>
    <property type="molecule type" value="Genomic_DNA"/>
</dbReference>
<feature type="non-terminal residue" evidence="2">
    <location>
        <position position="79"/>
    </location>
</feature>
<feature type="domain" description="Glycine cleavage system P-protein N-terminal" evidence="1">
    <location>
        <begin position="19"/>
        <end position="78"/>
    </location>
</feature>
<dbReference type="InterPro" id="IPR049315">
    <property type="entry name" value="GDC-P_N"/>
</dbReference>
<organism evidence="2">
    <name type="scientific">marine metagenome</name>
    <dbReference type="NCBI Taxonomy" id="408172"/>
    <lineage>
        <taxon>unclassified sequences</taxon>
        <taxon>metagenomes</taxon>
        <taxon>ecological metagenomes</taxon>
    </lineage>
</organism>